<keyword evidence="4" id="KW-1185">Reference proteome</keyword>
<dbReference type="RefSeq" id="WP_396640236.1">
    <property type="nucleotide sequence ID" value="NZ_JBIQWL010000002.1"/>
</dbReference>
<organism evidence="3 4">
    <name type="scientific">Microbacterium alkaliflavum</name>
    <dbReference type="NCBI Taxonomy" id="3248839"/>
    <lineage>
        <taxon>Bacteria</taxon>
        <taxon>Bacillati</taxon>
        <taxon>Actinomycetota</taxon>
        <taxon>Actinomycetes</taxon>
        <taxon>Micrococcales</taxon>
        <taxon>Microbacteriaceae</taxon>
        <taxon>Microbacterium</taxon>
    </lineage>
</organism>
<reference evidence="3 4" key="1">
    <citation type="submission" date="2024-09" db="EMBL/GenBank/DDBJ databases">
        <authorList>
            <person name="Pan X."/>
        </authorList>
    </citation>
    <scope>NUCLEOTIDE SEQUENCE [LARGE SCALE GENOMIC DNA]</scope>
    <source>
        <strain evidence="3 4">B2969</strain>
    </source>
</reference>
<protein>
    <submittedName>
        <fullName evidence="3">Uncharacterized protein</fullName>
    </submittedName>
</protein>
<keyword evidence="2" id="KW-0472">Membrane</keyword>
<proteinExistence type="predicted"/>
<dbReference type="Proteomes" id="UP001610861">
    <property type="component" value="Unassembled WGS sequence"/>
</dbReference>
<evidence type="ECO:0000313" key="4">
    <source>
        <dbReference type="Proteomes" id="UP001610861"/>
    </source>
</evidence>
<evidence type="ECO:0000256" key="1">
    <source>
        <dbReference type="SAM" id="MobiDB-lite"/>
    </source>
</evidence>
<sequence length="212" mass="22144">MGRRGWGILIGAVVIVIVVGVAAAVLLDGRGEAAGEATSTPTESVVSPTLSATPSPTPTPSLTSGEAPADVSCQSISRTAVQQMMTENGWVSWETQSEQIGARPFDRFPGGAPAGHIVCRWGESPDLATDNIIDLAWSPIEPDAATAAQQLLVTEGYQSIDAPEGLYLAMTGAGTFADDEGWGETYLFTADDVRWAMTKADVAYVKAPDEDG</sequence>
<accession>A0ABW7Q9T2</accession>
<gene>
    <name evidence="3" type="ORF">ACH3VR_08070</name>
</gene>
<evidence type="ECO:0000256" key="2">
    <source>
        <dbReference type="SAM" id="Phobius"/>
    </source>
</evidence>
<evidence type="ECO:0000313" key="3">
    <source>
        <dbReference type="EMBL" id="MFH8250304.1"/>
    </source>
</evidence>
<feature type="region of interest" description="Disordered" evidence="1">
    <location>
        <begin position="33"/>
        <end position="68"/>
    </location>
</feature>
<keyword evidence="2" id="KW-1133">Transmembrane helix</keyword>
<feature type="compositionally biased region" description="Low complexity" evidence="1">
    <location>
        <begin position="38"/>
        <end position="64"/>
    </location>
</feature>
<name>A0ABW7Q9T2_9MICO</name>
<feature type="transmembrane region" description="Helical" evidence="2">
    <location>
        <begin position="6"/>
        <end position="27"/>
    </location>
</feature>
<comment type="caution">
    <text evidence="3">The sequence shown here is derived from an EMBL/GenBank/DDBJ whole genome shotgun (WGS) entry which is preliminary data.</text>
</comment>
<dbReference type="EMBL" id="JBIQWL010000002">
    <property type="protein sequence ID" value="MFH8250304.1"/>
    <property type="molecule type" value="Genomic_DNA"/>
</dbReference>
<keyword evidence="2" id="KW-0812">Transmembrane</keyword>